<keyword evidence="2" id="KW-0328">Glycosyltransferase</keyword>
<comment type="caution">
    <text evidence="4">The sequence shown here is derived from an EMBL/GenBank/DDBJ whole genome shotgun (WGS) entry which is preliminary data.</text>
</comment>
<dbReference type="InterPro" id="IPR029044">
    <property type="entry name" value="Nucleotide-diphossugar_trans"/>
</dbReference>
<sequence length="752" mass="80696">MDQAVSIKGVRKLGGGLEGQAATQEHDASEGKLPLDGQSALVSYLDRETLLIAGVGHAFTNGLPAILNDDPKNTVPCTLVTLPAGHRSAARKRPFVALLSLPRKTISDLTRVTIRSQGHSFPFTLKSGPLDFSVFLEQVEEATTHSRSDIVDCLVEALVTPGASSQAMQIAARIVQAVAVRDGFIEVVGRFDEGEVFVQGWAKELPAGSSRIFVFDGALKVAGLNCGLFERKDTGGKAYGFCGLVEAEDRVDAEKIRNIYLRGRTGWKSLEAHERRSLTGAHALPGHIRAMLPKLSPAGDGRTHLQAAAQRFDGRETVSELDVPVRVAVDFCAEIDGSGVLLSGWLLNPEDRVKAVYLRSSGTGYRLDTTWTSQPRPDVSTAFAELSPFLNAPGAGHRHGFIVFVPGGRASGEQPAYLEIVLDSGRSAYAPVTVGRAPLRAALKRLVSGLDNSTAFQSDILERQFLPMLQAAENLEPYLEECVDIGATVPEAEQSIVVGLDGDFESARVLLTLFAVDPFLKGTPLVLAAPKAILADRLEELGRLADFYGLSVRAVLAANVNDRLDALQAGAAAAPSETVVCFSGSVLPSGPGWLAPLIAAFKEREESCLVAPTVLYEDGTIRWAGAWIDQDRGRPVLKQHYLGYPRRTLLGAESSQVAAAPFDCCVLPKTALAGAGGFSRTYLGTDEKGMDLALRLVRSGLRAYWVPEVEVIHPEDGAADDRTWQALVSSLDRKNFDRVWSPLLGSLSEDSA</sequence>
<dbReference type="Gene3D" id="3.90.550.10">
    <property type="entry name" value="Spore Coat Polysaccharide Biosynthesis Protein SpsA, Chain A"/>
    <property type="match status" value="1"/>
</dbReference>
<dbReference type="PANTHER" id="PTHR43179:SF12">
    <property type="entry name" value="GALACTOFURANOSYLTRANSFERASE GLFT2"/>
    <property type="match status" value="1"/>
</dbReference>
<dbReference type="RefSeq" id="WP_207142107.1">
    <property type="nucleotide sequence ID" value="NZ_JAEKJZ010000004.1"/>
</dbReference>
<proteinExistence type="inferred from homology"/>
<reference evidence="4" key="1">
    <citation type="submission" date="2020-12" db="EMBL/GenBank/DDBJ databases">
        <title>Oil enriched cultivation method for isolating marine PHA-producing bacteria.</title>
        <authorList>
            <person name="Zheng W."/>
            <person name="Yu S."/>
            <person name="Huang Y."/>
        </authorList>
    </citation>
    <scope>NUCLEOTIDE SEQUENCE</scope>
    <source>
        <strain evidence="4">SY-2-12</strain>
    </source>
</reference>
<organism evidence="4 5">
    <name type="scientific">Roseibium aggregatum</name>
    <dbReference type="NCBI Taxonomy" id="187304"/>
    <lineage>
        <taxon>Bacteria</taxon>
        <taxon>Pseudomonadati</taxon>
        <taxon>Pseudomonadota</taxon>
        <taxon>Alphaproteobacteria</taxon>
        <taxon>Hyphomicrobiales</taxon>
        <taxon>Stappiaceae</taxon>
        <taxon>Roseibium</taxon>
    </lineage>
</organism>
<protein>
    <submittedName>
        <fullName evidence="4">Uncharacterized protein</fullName>
    </submittedName>
</protein>
<dbReference type="AlphaFoldDB" id="A0A939EIB4"/>
<dbReference type="Proteomes" id="UP000664096">
    <property type="component" value="Unassembled WGS sequence"/>
</dbReference>
<evidence type="ECO:0000256" key="2">
    <source>
        <dbReference type="ARBA" id="ARBA00022676"/>
    </source>
</evidence>
<evidence type="ECO:0000313" key="5">
    <source>
        <dbReference type="Proteomes" id="UP000664096"/>
    </source>
</evidence>
<dbReference type="SUPFAM" id="SSF53448">
    <property type="entry name" value="Nucleotide-diphospho-sugar transferases"/>
    <property type="match status" value="1"/>
</dbReference>
<evidence type="ECO:0000256" key="3">
    <source>
        <dbReference type="ARBA" id="ARBA00022679"/>
    </source>
</evidence>
<name>A0A939EIB4_9HYPH</name>
<evidence type="ECO:0000256" key="1">
    <source>
        <dbReference type="ARBA" id="ARBA00006739"/>
    </source>
</evidence>
<dbReference type="GO" id="GO:0016757">
    <property type="term" value="F:glycosyltransferase activity"/>
    <property type="evidence" value="ECO:0007669"/>
    <property type="project" value="UniProtKB-KW"/>
</dbReference>
<accession>A0A939EIB4</accession>
<keyword evidence="3" id="KW-0808">Transferase</keyword>
<dbReference type="PANTHER" id="PTHR43179">
    <property type="entry name" value="RHAMNOSYLTRANSFERASE WBBL"/>
    <property type="match status" value="1"/>
</dbReference>
<evidence type="ECO:0000313" key="4">
    <source>
        <dbReference type="EMBL" id="MBN9672250.1"/>
    </source>
</evidence>
<comment type="similarity">
    <text evidence="1">Belongs to the glycosyltransferase 2 family.</text>
</comment>
<dbReference type="EMBL" id="JAEKJZ010000004">
    <property type="protein sequence ID" value="MBN9672250.1"/>
    <property type="molecule type" value="Genomic_DNA"/>
</dbReference>
<gene>
    <name evidence="4" type="ORF">JF539_17995</name>
</gene>